<dbReference type="Proteomes" id="UP000799291">
    <property type="component" value="Unassembled WGS sequence"/>
</dbReference>
<protein>
    <submittedName>
        <fullName evidence="1">Uncharacterized protein</fullName>
    </submittedName>
</protein>
<dbReference type="EMBL" id="MU005615">
    <property type="protein sequence ID" value="KAF2678028.1"/>
    <property type="molecule type" value="Genomic_DNA"/>
</dbReference>
<evidence type="ECO:0000313" key="2">
    <source>
        <dbReference type="Proteomes" id="UP000799291"/>
    </source>
</evidence>
<sequence length="164" mass="18852">MEQLEHKWGSFSTMPSGKPDFVDRADISDLISACMDALEQIKLDEDLEVEAFHPSAALQEDKQRFKKWTNVVGVPDRKRKEIHSFQLRNQAQEAVYKENISSARDKVHVDQNWRTQSRNRAEFYDEPFTDIPGLLRDKTENKNKASFLTSARGGFGLSCCFPDP</sequence>
<keyword evidence="2" id="KW-1185">Reference proteome</keyword>
<proteinExistence type="predicted"/>
<dbReference type="AlphaFoldDB" id="A0A6G1IIV9"/>
<accession>A0A6G1IIV9</accession>
<name>A0A6G1IIV9_9PLEO</name>
<reference evidence="1" key="1">
    <citation type="journal article" date="2020" name="Stud. Mycol.">
        <title>101 Dothideomycetes genomes: a test case for predicting lifestyles and emergence of pathogens.</title>
        <authorList>
            <person name="Haridas S."/>
            <person name="Albert R."/>
            <person name="Binder M."/>
            <person name="Bloem J."/>
            <person name="Labutti K."/>
            <person name="Salamov A."/>
            <person name="Andreopoulos B."/>
            <person name="Baker S."/>
            <person name="Barry K."/>
            <person name="Bills G."/>
            <person name="Bluhm B."/>
            <person name="Cannon C."/>
            <person name="Castanera R."/>
            <person name="Culley D."/>
            <person name="Daum C."/>
            <person name="Ezra D."/>
            <person name="Gonzalez J."/>
            <person name="Henrissat B."/>
            <person name="Kuo A."/>
            <person name="Liang C."/>
            <person name="Lipzen A."/>
            <person name="Lutzoni F."/>
            <person name="Magnuson J."/>
            <person name="Mondo S."/>
            <person name="Nolan M."/>
            <person name="Ohm R."/>
            <person name="Pangilinan J."/>
            <person name="Park H.-J."/>
            <person name="Ramirez L."/>
            <person name="Alfaro M."/>
            <person name="Sun H."/>
            <person name="Tritt A."/>
            <person name="Yoshinaga Y."/>
            <person name="Zwiers L.-H."/>
            <person name="Turgeon B."/>
            <person name="Goodwin S."/>
            <person name="Spatafora J."/>
            <person name="Crous P."/>
            <person name="Grigoriev I."/>
        </authorList>
    </citation>
    <scope>NUCLEOTIDE SEQUENCE</scope>
    <source>
        <strain evidence="1">CBS 122367</strain>
    </source>
</reference>
<organism evidence="1 2">
    <name type="scientific">Lentithecium fluviatile CBS 122367</name>
    <dbReference type="NCBI Taxonomy" id="1168545"/>
    <lineage>
        <taxon>Eukaryota</taxon>
        <taxon>Fungi</taxon>
        <taxon>Dikarya</taxon>
        <taxon>Ascomycota</taxon>
        <taxon>Pezizomycotina</taxon>
        <taxon>Dothideomycetes</taxon>
        <taxon>Pleosporomycetidae</taxon>
        <taxon>Pleosporales</taxon>
        <taxon>Massarineae</taxon>
        <taxon>Lentitheciaceae</taxon>
        <taxon>Lentithecium</taxon>
    </lineage>
</organism>
<gene>
    <name evidence="1" type="ORF">K458DRAFT_395327</name>
</gene>
<evidence type="ECO:0000313" key="1">
    <source>
        <dbReference type="EMBL" id="KAF2678028.1"/>
    </source>
</evidence>